<dbReference type="Proteomes" id="UP000248544">
    <property type="component" value="Unassembled WGS sequence"/>
</dbReference>
<evidence type="ECO:0000313" key="1">
    <source>
        <dbReference type="EMBL" id="PZG21190.1"/>
    </source>
</evidence>
<gene>
    <name evidence="1" type="ORF">C1I98_37200</name>
</gene>
<proteinExistence type="predicted"/>
<name>A0A2W2F6D6_9ACTN</name>
<dbReference type="Gene3D" id="1.25.40.10">
    <property type="entry name" value="Tetratricopeptide repeat domain"/>
    <property type="match status" value="1"/>
</dbReference>
<evidence type="ECO:0000313" key="2">
    <source>
        <dbReference type="Proteomes" id="UP000248544"/>
    </source>
</evidence>
<protein>
    <submittedName>
        <fullName evidence="1">Transcriptional regulator</fullName>
    </submittedName>
</protein>
<keyword evidence="2" id="KW-1185">Reference proteome</keyword>
<sequence>MRRRTLLAVGLSIPVPLLERVDDMLALPPPPGPPAGPGQIKELLAAARRQYNASALTALVAALPGLVATARDTAERSNTPAALQALAACYDLATDTLNKIGRKQAARITADRAVGCAERSGDPVAMGASARALGMMLRTEGRHPIALRVFRQAIDRLDATGLRTPAQTSVAMRLLCAEAYTAAWAGDRTGALDGIGEAERAAQRLERLTARPGAAGPFVALYRVDVHYALGDAGTALHAAGHLREGMFPTPERRARFHTDLARAWWQWGKPEETAKALLSAHRQAPAEVADRPSIRRIADELAARHARVPGVQELAAALSPGHLPPA</sequence>
<dbReference type="AlphaFoldDB" id="A0A2W2F6D6"/>
<comment type="caution">
    <text evidence="1">The sequence shown here is derived from an EMBL/GenBank/DDBJ whole genome shotgun (WGS) entry which is preliminary data.</text>
</comment>
<dbReference type="InterPro" id="IPR011990">
    <property type="entry name" value="TPR-like_helical_dom_sf"/>
</dbReference>
<dbReference type="EMBL" id="POUA01000582">
    <property type="protein sequence ID" value="PZG21190.1"/>
    <property type="molecule type" value="Genomic_DNA"/>
</dbReference>
<accession>A0A2W2F6D6</accession>
<reference evidence="1 2" key="1">
    <citation type="submission" date="2018-01" db="EMBL/GenBank/DDBJ databases">
        <title>Draft genome sequence of Sphaerisporangium sp. 7K107.</title>
        <authorList>
            <person name="Sahin N."/>
            <person name="Saygin H."/>
            <person name="Ay H."/>
        </authorList>
    </citation>
    <scope>NUCLEOTIDE SEQUENCE [LARGE SCALE GENOMIC DNA]</scope>
    <source>
        <strain evidence="1 2">7K107</strain>
    </source>
</reference>
<organism evidence="1 2">
    <name type="scientific">Spongiactinospora gelatinilytica</name>
    <dbReference type="NCBI Taxonomy" id="2666298"/>
    <lineage>
        <taxon>Bacteria</taxon>
        <taxon>Bacillati</taxon>
        <taxon>Actinomycetota</taxon>
        <taxon>Actinomycetes</taxon>
        <taxon>Streptosporangiales</taxon>
        <taxon>Streptosporangiaceae</taxon>
        <taxon>Spongiactinospora</taxon>
    </lineage>
</organism>